<dbReference type="InterPro" id="IPR036291">
    <property type="entry name" value="NAD(P)-bd_dom_sf"/>
</dbReference>
<dbReference type="RefSeq" id="XP_007925794.1">
    <property type="nucleotide sequence ID" value="XM_007927603.1"/>
</dbReference>
<dbReference type="OrthoDB" id="2102561at2759"/>
<dbReference type="VEuPathDB" id="FungiDB:MYCFIDRAFT_39206"/>
<dbReference type="GO" id="GO:0000140">
    <property type="term" value="F:acylglycerone-phosphate reductase (NADP+) activity"/>
    <property type="evidence" value="ECO:0007669"/>
    <property type="project" value="TreeGrafter"/>
</dbReference>
<dbReference type="eggNOG" id="KOG1209">
    <property type="taxonomic scope" value="Eukaryota"/>
</dbReference>
<dbReference type="KEGG" id="pfj:MYCFIDRAFT_39206"/>
<dbReference type="InterPro" id="IPR002347">
    <property type="entry name" value="SDR_fam"/>
</dbReference>
<dbReference type="GO" id="GO:0019433">
    <property type="term" value="P:triglyceride catabolic process"/>
    <property type="evidence" value="ECO:0007669"/>
    <property type="project" value="TreeGrafter"/>
</dbReference>
<dbReference type="GO" id="GO:0005811">
    <property type="term" value="C:lipid droplet"/>
    <property type="evidence" value="ECO:0007669"/>
    <property type="project" value="TreeGrafter"/>
</dbReference>
<reference evidence="5 6" key="1">
    <citation type="journal article" date="2012" name="PLoS Pathog.">
        <title>Diverse lifestyles and strategies of plant pathogenesis encoded in the genomes of eighteen Dothideomycetes fungi.</title>
        <authorList>
            <person name="Ohm R.A."/>
            <person name="Feau N."/>
            <person name="Henrissat B."/>
            <person name="Schoch C.L."/>
            <person name="Horwitz B.A."/>
            <person name="Barry K.W."/>
            <person name="Condon B.J."/>
            <person name="Copeland A.C."/>
            <person name="Dhillon B."/>
            <person name="Glaser F."/>
            <person name="Hesse C.N."/>
            <person name="Kosti I."/>
            <person name="LaButti K."/>
            <person name="Lindquist E.A."/>
            <person name="Lucas S."/>
            <person name="Salamov A.A."/>
            <person name="Bradshaw R.E."/>
            <person name="Ciuffetti L."/>
            <person name="Hamelin R.C."/>
            <person name="Kema G.H.J."/>
            <person name="Lawrence C."/>
            <person name="Scott J.A."/>
            <person name="Spatafora J.W."/>
            <person name="Turgeon B.G."/>
            <person name="de Wit P.J.G.M."/>
            <person name="Zhong S."/>
            <person name="Goodwin S.B."/>
            <person name="Grigoriev I.V."/>
        </authorList>
    </citation>
    <scope>NUCLEOTIDE SEQUENCE [LARGE SCALE GENOMIC DNA]</scope>
    <source>
        <strain evidence="5 6">CIRAD86</strain>
    </source>
</reference>
<dbReference type="PROSITE" id="PS00061">
    <property type="entry name" value="ADH_SHORT"/>
    <property type="match status" value="1"/>
</dbReference>
<dbReference type="STRING" id="383855.M3B1W5"/>
<dbReference type="PANTHER" id="PTHR44169">
    <property type="entry name" value="NADPH-DEPENDENT 1-ACYLDIHYDROXYACETONE PHOSPHATE REDUCTASE"/>
    <property type="match status" value="1"/>
</dbReference>
<proteinExistence type="inferred from homology"/>
<gene>
    <name evidence="5" type="ORF">MYCFIDRAFT_39206</name>
</gene>
<organism evidence="5 6">
    <name type="scientific">Pseudocercospora fijiensis (strain CIRAD86)</name>
    <name type="common">Black leaf streak disease fungus</name>
    <name type="synonym">Mycosphaerella fijiensis</name>
    <dbReference type="NCBI Taxonomy" id="383855"/>
    <lineage>
        <taxon>Eukaryota</taxon>
        <taxon>Fungi</taxon>
        <taxon>Dikarya</taxon>
        <taxon>Ascomycota</taxon>
        <taxon>Pezizomycotina</taxon>
        <taxon>Dothideomycetes</taxon>
        <taxon>Dothideomycetidae</taxon>
        <taxon>Mycosphaerellales</taxon>
        <taxon>Mycosphaerellaceae</taxon>
        <taxon>Pseudocercospora</taxon>
    </lineage>
</organism>
<dbReference type="GeneID" id="19339279"/>
<dbReference type="PRINTS" id="PR00080">
    <property type="entry name" value="SDRFAMILY"/>
</dbReference>
<evidence type="ECO:0000256" key="2">
    <source>
        <dbReference type="ARBA" id="ARBA00022857"/>
    </source>
</evidence>
<dbReference type="GO" id="GO:0004806">
    <property type="term" value="F:triacylglycerol lipase activity"/>
    <property type="evidence" value="ECO:0007669"/>
    <property type="project" value="TreeGrafter"/>
</dbReference>
<evidence type="ECO:0000256" key="3">
    <source>
        <dbReference type="ARBA" id="ARBA00023002"/>
    </source>
</evidence>
<dbReference type="GO" id="GO:0006654">
    <property type="term" value="P:phosphatidic acid biosynthetic process"/>
    <property type="evidence" value="ECO:0007669"/>
    <property type="project" value="TreeGrafter"/>
</dbReference>
<keyword evidence="2" id="KW-0521">NADP</keyword>
<dbReference type="HOGENOM" id="CLU_010194_2_9_1"/>
<comment type="similarity">
    <text evidence="1 4">Belongs to the short-chain dehydrogenases/reductases (SDR) family.</text>
</comment>
<dbReference type="PRINTS" id="PR00081">
    <property type="entry name" value="GDHRDH"/>
</dbReference>
<dbReference type="Proteomes" id="UP000016932">
    <property type="component" value="Unassembled WGS sequence"/>
</dbReference>
<evidence type="ECO:0008006" key="7">
    <source>
        <dbReference type="Google" id="ProtNLM"/>
    </source>
</evidence>
<evidence type="ECO:0000256" key="1">
    <source>
        <dbReference type="ARBA" id="ARBA00006484"/>
    </source>
</evidence>
<evidence type="ECO:0000313" key="6">
    <source>
        <dbReference type="Proteomes" id="UP000016932"/>
    </source>
</evidence>
<dbReference type="Gene3D" id="3.40.50.720">
    <property type="entry name" value="NAD(P)-binding Rossmann-like Domain"/>
    <property type="match status" value="1"/>
</dbReference>
<accession>M3B1W5</accession>
<evidence type="ECO:0000256" key="4">
    <source>
        <dbReference type="RuleBase" id="RU000363"/>
    </source>
</evidence>
<keyword evidence="3" id="KW-0560">Oxidoreductase</keyword>
<dbReference type="GO" id="GO:0005783">
    <property type="term" value="C:endoplasmic reticulum"/>
    <property type="evidence" value="ECO:0007669"/>
    <property type="project" value="TreeGrafter"/>
</dbReference>
<dbReference type="SUPFAM" id="SSF51735">
    <property type="entry name" value="NAD(P)-binding Rossmann-fold domains"/>
    <property type="match status" value="1"/>
</dbReference>
<protein>
    <recommendedName>
        <fullName evidence="7">NAD(P)-binding protein</fullName>
    </recommendedName>
</protein>
<dbReference type="EMBL" id="KB446558">
    <property type="protein sequence ID" value="EME83358.1"/>
    <property type="molecule type" value="Genomic_DNA"/>
</dbReference>
<dbReference type="AlphaFoldDB" id="M3B1W5"/>
<dbReference type="Pfam" id="PF00106">
    <property type="entry name" value="adh_short"/>
    <property type="match status" value="1"/>
</dbReference>
<name>M3B1W5_PSEFD</name>
<evidence type="ECO:0000313" key="5">
    <source>
        <dbReference type="EMBL" id="EME83358.1"/>
    </source>
</evidence>
<keyword evidence="6" id="KW-1185">Reference proteome</keyword>
<dbReference type="PANTHER" id="PTHR44169:SF6">
    <property type="entry name" value="NADPH-DEPENDENT 1-ACYLDIHYDROXYACETONE PHOSPHATE REDUCTASE"/>
    <property type="match status" value="1"/>
</dbReference>
<sequence length="303" mass="33000">MPPPRTRWALITGASPGGMGEAETSAFLKRGINVISTSLEADKQEIEHVSPSPGTRDGFLVILHLDVTSSKSIAAAVKTVHQLTEGKLDWLVNNAGLGYYTPLLDTSLALAKQEFDVNVFGLVAVTQAFFPMLRAAKGCVVNQGSIAGLPGFNRPYMGLYSSSKAAVMNLSDTMRLEFRPFDVRVCTLITGPVKTEFFKNLQGAEVEADSVYGGIREVVNSRMRGSLGGGRGHDRFEVANATVEELLREDVPVYVTKGYMAGLICWLHWLLPTSWLDSYNNRGSGLDRLKGLINGEIEDEKSK</sequence>
<dbReference type="InterPro" id="IPR020904">
    <property type="entry name" value="Sc_DH/Rdtase_CS"/>
</dbReference>